<dbReference type="PANTHER" id="PTHR42881:SF13">
    <property type="entry name" value="PROLYL ENDOPEPTIDASE"/>
    <property type="match status" value="1"/>
</dbReference>
<dbReference type="PRINTS" id="PR00862">
    <property type="entry name" value="PROLIGOPTASE"/>
</dbReference>
<sequence>MTVKAPSTNLQLASELKGAAPTSMMKSAEQRSLRKNELESHAASGCRLRVSTEPHHANLDRKSKANANASPGSERVSKASSPTKSQAGAPTLSAPDDDPYLWLEEIEGRRALNFVERQNDRTLRAFAGATFERDRDVLASIYDRPDNIPYIARRGGYLYNVSKDASNRRGLWRRTTLDEFRKPNPSWEILLDVDQLAAKEGEDWLLNATASLPGDHPRTIVSLSRGGSDAVVLREFDLKAKSFVADGFTLPEAKSSATWVDPDTLLLSSAHGDGMATTSGYPRTVRLWRRGEPVDRAAVVFETTPDRMWAFCEVDRTGKRPRVWFFDQLDFFNLDVWPGTETGASMKLDLPSDIWLQAHRDWLIVKLRSAWRIAGVTHAPDTALGMSLSAFLAGDRNFTVIFAPRPRRALQGFFWASGKLVLSILDELRPSFETWTPSSAGWSHEELRGLPGIGVVDVWPLDCDRSESNGDLLACVQDPLTSPSLMLIERSVSSPIVLKQAPKTFSPEGLVVTQHEAISIDGERIPYVQTGPAAESGNAPVHMSGYGGFGLSMRPYYNSALGKLWLERGGTTVQANLRGGGEFGTRWHDAGRLAGKKLSHDDFAAVAADLVRRGVTEPRRIAAESGSNGGILISNMLTRYPARFGALFCTIPLIDMRRYTKLLAGASWIAEFGDPDKPAEWEWLKTYSAYHAARPSQNYPPILIATTRRDDRVHPAHARKMVAKLQVMGYEAYLYEAAAGGHGYGRDNKERASFQVLGFRFLRSKIGWLDEEA</sequence>
<feature type="domain" description="Peptidase S9A N-terminal" evidence="6">
    <location>
        <begin position="98"/>
        <end position="317"/>
    </location>
</feature>
<name>A0ABY7MH60_9BRAD</name>
<organism evidence="7 8">
    <name type="scientific">Bradyrhizobium xenonodulans</name>
    <dbReference type="NCBI Taxonomy" id="2736875"/>
    <lineage>
        <taxon>Bacteria</taxon>
        <taxon>Pseudomonadati</taxon>
        <taxon>Pseudomonadota</taxon>
        <taxon>Alphaproteobacteria</taxon>
        <taxon>Hyphomicrobiales</taxon>
        <taxon>Nitrobacteraceae</taxon>
        <taxon>Bradyrhizobium</taxon>
    </lineage>
</organism>
<evidence type="ECO:0000256" key="3">
    <source>
        <dbReference type="ARBA" id="ARBA00022825"/>
    </source>
</evidence>
<evidence type="ECO:0000259" key="6">
    <source>
        <dbReference type="Pfam" id="PF02897"/>
    </source>
</evidence>
<feature type="compositionally biased region" description="Basic and acidic residues" evidence="4">
    <location>
        <begin position="50"/>
        <end position="63"/>
    </location>
</feature>
<keyword evidence="2" id="KW-0378">Hydrolase</keyword>
<dbReference type="InterPro" id="IPR029058">
    <property type="entry name" value="AB_hydrolase_fold"/>
</dbReference>
<keyword evidence="8" id="KW-1185">Reference proteome</keyword>
<dbReference type="RefSeq" id="WP_270163058.1">
    <property type="nucleotide sequence ID" value="NZ_CP089391.1"/>
</dbReference>
<proteinExistence type="predicted"/>
<dbReference type="Pfam" id="PF02897">
    <property type="entry name" value="Peptidase_S9_N"/>
    <property type="match status" value="1"/>
</dbReference>
<evidence type="ECO:0000256" key="1">
    <source>
        <dbReference type="ARBA" id="ARBA00022670"/>
    </source>
</evidence>
<feature type="region of interest" description="Disordered" evidence="4">
    <location>
        <begin position="1"/>
        <end position="96"/>
    </location>
</feature>
<dbReference type="PANTHER" id="PTHR42881">
    <property type="entry name" value="PROLYL ENDOPEPTIDASE"/>
    <property type="match status" value="1"/>
</dbReference>
<evidence type="ECO:0000256" key="4">
    <source>
        <dbReference type="SAM" id="MobiDB-lite"/>
    </source>
</evidence>
<evidence type="ECO:0000313" key="7">
    <source>
        <dbReference type="EMBL" id="WBL77760.1"/>
    </source>
</evidence>
<dbReference type="Pfam" id="PF00326">
    <property type="entry name" value="Peptidase_S9"/>
    <property type="match status" value="1"/>
</dbReference>
<dbReference type="InterPro" id="IPR002470">
    <property type="entry name" value="Peptidase_S9A"/>
</dbReference>
<reference evidence="7" key="1">
    <citation type="submission" date="2021-12" db="EMBL/GenBank/DDBJ databases">
        <title>Bradyrhizobium xenonodulans sp. nov.</title>
        <authorList>
            <person name="Claassens R."/>
            <person name="Venter S.N."/>
            <person name="Beukes C.W."/>
            <person name="Stepkowski T."/>
            <person name="Steenkamp E.T."/>
        </authorList>
    </citation>
    <scope>NUCLEOTIDE SEQUENCE</scope>
    <source>
        <strain evidence="7">14AB</strain>
    </source>
</reference>
<dbReference type="Gene3D" id="3.40.50.1820">
    <property type="entry name" value="alpha/beta hydrolase"/>
    <property type="match status" value="1"/>
</dbReference>
<dbReference type="InterPro" id="IPR023302">
    <property type="entry name" value="Pept_S9A_N"/>
</dbReference>
<evidence type="ECO:0000259" key="5">
    <source>
        <dbReference type="Pfam" id="PF00326"/>
    </source>
</evidence>
<dbReference type="InterPro" id="IPR051167">
    <property type="entry name" value="Prolyl_oligopep/macrocyclase"/>
</dbReference>
<feature type="compositionally biased region" description="Basic and acidic residues" evidence="4">
    <location>
        <begin position="28"/>
        <end position="40"/>
    </location>
</feature>
<keyword evidence="1" id="KW-0645">Protease</keyword>
<evidence type="ECO:0000256" key="2">
    <source>
        <dbReference type="ARBA" id="ARBA00022801"/>
    </source>
</evidence>
<dbReference type="EMBL" id="CP089391">
    <property type="protein sequence ID" value="WBL77760.1"/>
    <property type="molecule type" value="Genomic_DNA"/>
</dbReference>
<feature type="domain" description="Peptidase S9 prolyl oligopeptidase catalytic" evidence="5">
    <location>
        <begin position="565"/>
        <end position="754"/>
    </location>
</feature>
<protein>
    <submittedName>
        <fullName evidence="7">Prolyl oligopeptidase family serine peptidase</fullName>
    </submittedName>
</protein>
<dbReference type="SUPFAM" id="SSF50993">
    <property type="entry name" value="Peptidase/esterase 'gauge' domain"/>
    <property type="match status" value="1"/>
</dbReference>
<feature type="compositionally biased region" description="Polar residues" evidence="4">
    <location>
        <begin position="1"/>
        <end position="12"/>
    </location>
</feature>
<accession>A0ABY7MH60</accession>
<dbReference type="Proteomes" id="UP001179614">
    <property type="component" value="Chromosome"/>
</dbReference>
<keyword evidence="3" id="KW-0720">Serine protease</keyword>
<feature type="compositionally biased region" description="Polar residues" evidence="4">
    <location>
        <begin position="78"/>
        <end position="88"/>
    </location>
</feature>
<dbReference type="SUPFAM" id="SSF53474">
    <property type="entry name" value="alpha/beta-Hydrolases"/>
    <property type="match status" value="1"/>
</dbReference>
<dbReference type="InterPro" id="IPR001375">
    <property type="entry name" value="Peptidase_S9_cat"/>
</dbReference>
<dbReference type="Gene3D" id="2.130.10.120">
    <property type="entry name" value="Prolyl oligopeptidase, N-terminal domain"/>
    <property type="match status" value="1"/>
</dbReference>
<gene>
    <name evidence="7" type="ORF">I3J27_32870</name>
</gene>
<evidence type="ECO:0000313" key="8">
    <source>
        <dbReference type="Proteomes" id="UP001179614"/>
    </source>
</evidence>